<dbReference type="Gene3D" id="2.90.10.10">
    <property type="entry name" value="Bulb-type lectin domain"/>
    <property type="match status" value="1"/>
</dbReference>
<evidence type="ECO:0000256" key="20">
    <source>
        <dbReference type="SAM" id="SignalP"/>
    </source>
</evidence>
<dbReference type="GO" id="GO:0005524">
    <property type="term" value="F:ATP binding"/>
    <property type="evidence" value="ECO:0007669"/>
    <property type="project" value="UniProtKB-KW"/>
</dbReference>
<feature type="transmembrane region" description="Helical" evidence="19">
    <location>
        <begin position="441"/>
        <end position="464"/>
    </location>
</feature>
<dbReference type="FunFam" id="3.30.200.20:FF:000330">
    <property type="entry name" value="G-type lectin S-receptor-like serine/threonine-protein kinase At4g03230"/>
    <property type="match status" value="1"/>
</dbReference>
<evidence type="ECO:0000256" key="5">
    <source>
        <dbReference type="ARBA" id="ARBA00022692"/>
    </source>
</evidence>
<dbReference type="SMART" id="SM00108">
    <property type="entry name" value="B_lectin"/>
    <property type="match status" value="1"/>
</dbReference>
<evidence type="ECO:0000256" key="18">
    <source>
        <dbReference type="PIRNR" id="PIRNR000641"/>
    </source>
</evidence>
<dbReference type="GO" id="GO:0004674">
    <property type="term" value="F:protein serine/threonine kinase activity"/>
    <property type="evidence" value="ECO:0007669"/>
    <property type="project" value="UniProtKB-KW"/>
</dbReference>
<evidence type="ECO:0000256" key="14">
    <source>
        <dbReference type="ARBA" id="ARBA00023170"/>
    </source>
</evidence>
<evidence type="ECO:0000259" key="23">
    <source>
        <dbReference type="PROSITE" id="PS50948"/>
    </source>
</evidence>
<evidence type="ECO:0000256" key="13">
    <source>
        <dbReference type="ARBA" id="ARBA00023157"/>
    </source>
</evidence>
<keyword evidence="2" id="KW-1003">Cell membrane</keyword>
<dbReference type="InterPro" id="IPR011009">
    <property type="entry name" value="Kinase-like_dom_sf"/>
</dbReference>
<evidence type="ECO:0000256" key="9">
    <source>
        <dbReference type="ARBA" id="ARBA00022777"/>
    </source>
</evidence>
<evidence type="ECO:0000256" key="2">
    <source>
        <dbReference type="ARBA" id="ARBA00022475"/>
    </source>
</evidence>
<keyword evidence="9 18" id="KW-0418">Kinase</keyword>
<accession>A0ABD2SNN5</accession>
<keyword evidence="14" id="KW-0675">Receptor</keyword>
<dbReference type="InterPro" id="IPR001480">
    <property type="entry name" value="Bulb-type_lectin_dom"/>
</dbReference>
<dbReference type="InterPro" id="IPR000719">
    <property type="entry name" value="Prot_kinase_dom"/>
</dbReference>
<dbReference type="PROSITE" id="PS51257">
    <property type="entry name" value="PROKAR_LIPOPROTEIN"/>
    <property type="match status" value="1"/>
</dbReference>
<evidence type="ECO:0000259" key="21">
    <source>
        <dbReference type="PROSITE" id="PS50011"/>
    </source>
</evidence>
<evidence type="ECO:0000259" key="22">
    <source>
        <dbReference type="PROSITE" id="PS50927"/>
    </source>
</evidence>
<dbReference type="PANTHER" id="PTHR27002">
    <property type="entry name" value="RECEPTOR-LIKE SERINE/THREONINE-PROTEIN KINASE SD1-8"/>
    <property type="match status" value="1"/>
</dbReference>
<feature type="domain" description="Protein kinase" evidence="21">
    <location>
        <begin position="527"/>
        <end position="804"/>
    </location>
</feature>
<keyword evidence="5 19" id="KW-0812">Transmembrane</keyword>
<evidence type="ECO:0000256" key="8">
    <source>
        <dbReference type="ARBA" id="ARBA00022741"/>
    </source>
</evidence>
<comment type="similarity">
    <text evidence="18">Belongs to the protein kinase superfamily. Ser/Thr protein kinase family.</text>
</comment>
<dbReference type="FunFam" id="1.10.510.10:FF:000060">
    <property type="entry name" value="G-type lectin S-receptor-like serine/threonine-protein kinase"/>
    <property type="match status" value="1"/>
</dbReference>
<dbReference type="SMART" id="SM00473">
    <property type="entry name" value="PAN_AP"/>
    <property type="match status" value="1"/>
</dbReference>
<feature type="signal peptide" evidence="20">
    <location>
        <begin position="1"/>
        <end position="27"/>
    </location>
</feature>
<dbReference type="Pfam" id="PF01453">
    <property type="entry name" value="B_lectin"/>
    <property type="match status" value="1"/>
</dbReference>
<keyword evidence="7" id="KW-0430">Lectin</keyword>
<dbReference type="Gene3D" id="3.30.200.20">
    <property type="entry name" value="Phosphorylase Kinase, domain 1"/>
    <property type="match status" value="1"/>
</dbReference>
<comment type="catalytic activity">
    <reaction evidence="17 18">
        <text>L-seryl-[protein] + ATP = O-phospho-L-seryl-[protein] + ADP + H(+)</text>
        <dbReference type="Rhea" id="RHEA:17989"/>
        <dbReference type="Rhea" id="RHEA-COMP:9863"/>
        <dbReference type="Rhea" id="RHEA-COMP:11604"/>
        <dbReference type="ChEBI" id="CHEBI:15378"/>
        <dbReference type="ChEBI" id="CHEBI:29999"/>
        <dbReference type="ChEBI" id="CHEBI:30616"/>
        <dbReference type="ChEBI" id="CHEBI:83421"/>
        <dbReference type="ChEBI" id="CHEBI:456216"/>
        <dbReference type="EC" id="2.7.11.1"/>
    </reaction>
</comment>
<name>A0ABD2SNN5_9SOLN</name>
<keyword evidence="3 18" id="KW-0723">Serine/threonine-protein kinase</keyword>
<dbReference type="PIRSF" id="PIRSF000641">
    <property type="entry name" value="SRK"/>
    <property type="match status" value="1"/>
</dbReference>
<keyword evidence="12 19" id="KW-0472">Membrane</keyword>
<dbReference type="SUPFAM" id="SSF56112">
    <property type="entry name" value="Protein kinase-like (PK-like)"/>
    <property type="match status" value="1"/>
</dbReference>
<keyword evidence="15" id="KW-0325">Glycoprotein</keyword>
<comment type="catalytic activity">
    <reaction evidence="16 18">
        <text>L-threonyl-[protein] + ATP = O-phospho-L-threonyl-[protein] + ADP + H(+)</text>
        <dbReference type="Rhea" id="RHEA:46608"/>
        <dbReference type="Rhea" id="RHEA-COMP:11060"/>
        <dbReference type="Rhea" id="RHEA-COMP:11605"/>
        <dbReference type="ChEBI" id="CHEBI:15378"/>
        <dbReference type="ChEBI" id="CHEBI:30013"/>
        <dbReference type="ChEBI" id="CHEBI:30616"/>
        <dbReference type="ChEBI" id="CHEBI:61977"/>
        <dbReference type="ChEBI" id="CHEBI:456216"/>
        <dbReference type="EC" id="2.7.11.1"/>
    </reaction>
</comment>
<dbReference type="PROSITE" id="PS50948">
    <property type="entry name" value="PAN"/>
    <property type="match status" value="1"/>
</dbReference>
<evidence type="ECO:0000256" key="16">
    <source>
        <dbReference type="ARBA" id="ARBA00047899"/>
    </source>
</evidence>
<protein>
    <recommendedName>
        <fullName evidence="18">Receptor-like serine/threonine-protein kinase</fullName>
        <ecNumber evidence="18">2.7.11.1</ecNumber>
    </recommendedName>
</protein>
<dbReference type="PANTHER" id="PTHR27002:SF947">
    <property type="entry name" value="RECEPTOR-LIKE SERINE_THREONINE-PROTEIN KINASE"/>
    <property type="match status" value="1"/>
</dbReference>
<dbReference type="InterPro" id="IPR008271">
    <property type="entry name" value="Ser/Thr_kinase_AS"/>
</dbReference>
<dbReference type="CDD" id="cd01098">
    <property type="entry name" value="PAN_AP_plant"/>
    <property type="match status" value="1"/>
</dbReference>
<feature type="chain" id="PRO_5044840487" description="Receptor-like serine/threonine-protein kinase" evidence="20">
    <location>
        <begin position="28"/>
        <end position="863"/>
    </location>
</feature>
<dbReference type="AlphaFoldDB" id="A0ABD2SNN5"/>
<dbReference type="SMART" id="SM00220">
    <property type="entry name" value="S_TKc"/>
    <property type="match status" value="1"/>
</dbReference>
<dbReference type="CDD" id="cd00028">
    <property type="entry name" value="B_lectin"/>
    <property type="match status" value="1"/>
</dbReference>
<dbReference type="GO" id="GO:0030246">
    <property type="term" value="F:carbohydrate binding"/>
    <property type="evidence" value="ECO:0007669"/>
    <property type="project" value="UniProtKB-KW"/>
</dbReference>
<dbReference type="GO" id="GO:0005886">
    <property type="term" value="C:plasma membrane"/>
    <property type="evidence" value="ECO:0007669"/>
    <property type="project" value="UniProtKB-SubCell"/>
</dbReference>
<gene>
    <name evidence="24" type="ORF">AABB24_024432</name>
</gene>
<reference evidence="24 25" key="1">
    <citation type="submission" date="2024-05" db="EMBL/GenBank/DDBJ databases">
        <title>De novo assembly of an allotetraploid wild potato.</title>
        <authorList>
            <person name="Hosaka A.J."/>
        </authorList>
    </citation>
    <scope>NUCLEOTIDE SEQUENCE [LARGE SCALE GENOMIC DNA]</scope>
    <source>
        <tissue evidence="24">Young leaves</tissue>
    </source>
</reference>
<feature type="domain" description="Bulb-type lectin" evidence="22">
    <location>
        <begin position="28"/>
        <end position="150"/>
    </location>
</feature>
<keyword evidence="25" id="KW-1185">Reference proteome</keyword>
<keyword evidence="11 19" id="KW-1133">Transmembrane helix</keyword>
<dbReference type="Pfam" id="PF00954">
    <property type="entry name" value="S_locus_glycop"/>
    <property type="match status" value="1"/>
</dbReference>
<dbReference type="PROSITE" id="PS50011">
    <property type="entry name" value="PROTEIN_KINASE_DOM"/>
    <property type="match status" value="1"/>
</dbReference>
<evidence type="ECO:0000256" key="15">
    <source>
        <dbReference type="ARBA" id="ARBA00023180"/>
    </source>
</evidence>
<evidence type="ECO:0000313" key="25">
    <source>
        <dbReference type="Proteomes" id="UP001627284"/>
    </source>
</evidence>
<dbReference type="CDD" id="cd14066">
    <property type="entry name" value="STKc_IRAK"/>
    <property type="match status" value="1"/>
</dbReference>
<dbReference type="EMBL" id="JBJKTR010000014">
    <property type="protein sequence ID" value="KAL3345465.1"/>
    <property type="molecule type" value="Genomic_DNA"/>
</dbReference>
<feature type="domain" description="Apple" evidence="23">
    <location>
        <begin position="345"/>
        <end position="430"/>
    </location>
</feature>
<evidence type="ECO:0000256" key="1">
    <source>
        <dbReference type="ARBA" id="ARBA00004251"/>
    </source>
</evidence>
<keyword evidence="8 18" id="KW-0547">Nucleotide-binding</keyword>
<dbReference type="Pfam" id="PF07714">
    <property type="entry name" value="PK_Tyr_Ser-Thr"/>
    <property type="match status" value="1"/>
</dbReference>
<evidence type="ECO:0000256" key="19">
    <source>
        <dbReference type="SAM" id="Phobius"/>
    </source>
</evidence>
<dbReference type="InterPro" id="IPR000858">
    <property type="entry name" value="S_locus_glycoprot_dom"/>
</dbReference>
<dbReference type="PROSITE" id="PS50927">
    <property type="entry name" value="BULB_LECTIN"/>
    <property type="match status" value="1"/>
</dbReference>
<dbReference type="SUPFAM" id="SSF51110">
    <property type="entry name" value="alpha-D-mannose-specific plant lectins"/>
    <property type="match status" value="1"/>
</dbReference>
<comment type="subcellular location">
    <subcellularLocation>
        <location evidence="1">Cell membrane</location>
        <topology evidence="1">Single-pass type I membrane protein</topology>
    </subcellularLocation>
</comment>
<organism evidence="24 25">
    <name type="scientific">Solanum stoloniferum</name>
    <dbReference type="NCBI Taxonomy" id="62892"/>
    <lineage>
        <taxon>Eukaryota</taxon>
        <taxon>Viridiplantae</taxon>
        <taxon>Streptophyta</taxon>
        <taxon>Embryophyta</taxon>
        <taxon>Tracheophyta</taxon>
        <taxon>Spermatophyta</taxon>
        <taxon>Magnoliopsida</taxon>
        <taxon>eudicotyledons</taxon>
        <taxon>Gunneridae</taxon>
        <taxon>Pentapetalae</taxon>
        <taxon>asterids</taxon>
        <taxon>lamiids</taxon>
        <taxon>Solanales</taxon>
        <taxon>Solanaceae</taxon>
        <taxon>Solanoideae</taxon>
        <taxon>Solaneae</taxon>
        <taxon>Solanum</taxon>
    </lineage>
</organism>
<evidence type="ECO:0000256" key="7">
    <source>
        <dbReference type="ARBA" id="ARBA00022734"/>
    </source>
</evidence>
<evidence type="ECO:0000256" key="10">
    <source>
        <dbReference type="ARBA" id="ARBA00022840"/>
    </source>
</evidence>
<evidence type="ECO:0000313" key="24">
    <source>
        <dbReference type="EMBL" id="KAL3345465.1"/>
    </source>
</evidence>
<comment type="caution">
    <text evidence="24">The sequence shown here is derived from an EMBL/GenBank/DDBJ whole genome shotgun (WGS) entry which is preliminary data.</text>
</comment>
<keyword evidence="10 18" id="KW-0067">ATP-binding</keyword>
<dbReference type="Proteomes" id="UP001627284">
    <property type="component" value="Unassembled WGS sequence"/>
</dbReference>
<evidence type="ECO:0000256" key="4">
    <source>
        <dbReference type="ARBA" id="ARBA00022679"/>
    </source>
</evidence>
<dbReference type="Pfam" id="PF08276">
    <property type="entry name" value="PAN_2"/>
    <property type="match status" value="1"/>
</dbReference>
<dbReference type="InterPro" id="IPR036426">
    <property type="entry name" value="Bulb-type_lectin_dom_sf"/>
</dbReference>
<sequence length="863" mass="97176">MATGFRFPSSLFLFLFILSCFYSFCLGGDRVTLGEIYKDGDNITSKGGDFVLGFFSPAGTSKRYLGIWYVDVPVKTYIWVANRNNPVHDKNGTFSIDEKVGNLVVKDGHGDLLWSSNVSVETKNSTACLRDEGNLVILNNDKDVARLNSELWESFSDPTDTFLPGMEVLIERRGQEQKVFRSWTNESDPLPGRYSMGIDPRGTPQIVIWDGQNRRWRSGHFDGAEFIGVPDVIRTNFFSGFRILNEGDDKLLLTYSASDTSSFVRFQLTLTGNELQQRWNEDEGEWNTLQSRPVGGCDLYNFCGNFSECNKEVCQCLEGFVPRVQEQSHAGNLTGGCVRKTELECRRNSSISRNDSSKDDGFSTIRRVKLPDYADVAEITTDECKIRCLNDCSCNAYAFVRGINCMIWREDLVDIEHFEEGGNTLYVRLHPSDIGKKKKTIIIVVISILAALALVVMVAIWLVCKYRARKRESKRTSEIPKNHLVRSGEFSTEYSGPGDISAEGHQGNGSELAFFSFSMVATATDDFSLANKLGQGGFGPVYKGKLPCGQEVAVKRLSQKSGQGDEEFKNEITLIAKLQHRNLVRLLGCCVEGEEKMLIYEYMPNKSLDTFLFDTARKSQLDWRKRFNIIEGIARGLLYLHRDSRLRIIHRDLKASNILLDEEMTPKISDFGMARIFGGNQNEANTNRVVGTYGYMAPEYAMEGLFSGKSDVYSFGIILLEIICGRRNTSFRTDEHSGIIGYAWEKWDEGRPMDLVDRSIWDGCQHNEALRCIHLALLCVQDLAAHRPNMSSVVLMLETDNVRLPLPRQPTYTSMRRSVDEDIWHGNQDVTSSNNVTVSVLIDGDAPPIEQSPTNRANATCHI</sequence>
<dbReference type="Gene3D" id="1.10.510.10">
    <property type="entry name" value="Transferase(Phosphotransferase) domain 1"/>
    <property type="match status" value="1"/>
</dbReference>
<dbReference type="InterPro" id="IPR001245">
    <property type="entry name" value="Ser-Thr/Tyr_kinase_cat_dom"/>
</dbReference>
<evidence type="ECO:0000256" key="17">
    <source>
        <dbReference type="ARBA" id="ARBA00048679"/>
    </source>
</evidence>
<evidence type="ECO:0000256" key="12">
    <source>
        <dbReference type="ARBA" id="ARBA00023136"/>
    </source>
</evidence>
<evidence type="ECO:0000256" key="11">
    <source>
        <dbReference type="ARBA" id="ARBA00022989"/>
    </source>
</evidence>
<keyword evidence="13" id="KW-1015">Disulfide bond</keyword>
<keyword evidence="6 20" id="KW-0732">Signal</keyword>
<keyword evidence="4 18" id="KW-0808">Transferase</keyword>
<dbReference type="EC" id="2.7.11.1" evidence="18"/>
<evidence type="ECO:0000256" key="6">
    <source>
        <dbReference type="ARBA" id="ARBA00022729"/>
    </source>
</evidence>
<dbReference type="InterPro" id="IPR024171">
    <property type="entry name" value="SRK-like_kinase"/>
</dbReference>
<dbReference type="PROSITE" id="PS00108">
    <property type="entry name" value="PROTEIN_KINASE_ST"/>
    <property type="match status" value="1"/>
</dbReference>
<dbReference type="InterPro" id="IPR003609">
    <property type="entry name" value="Pan_app"/>
</dbReference>
<evidence type="ECO:0000256" key="3">
    <source>
        <dbReference type="ARBA" id="ARBA00022527"/>
    </source>
</evidence>
<proteinExistence type="inferred from homology"/>